<dbReference type="OrthoDB" id="9767994at2"/>
<dbReference type="PROSITE" id="PS51318">
    <property type="entry name" value="TAT"/>
    <property type="match status" value="1"/>
</dbReference>
<dbReference type="Pfam" id="PF02738">
    <property type="entry name" value="MoCoBD_1"/>
    <property type="match status" value="1"/>
</dbReference>
<dbReference type="InterPro" id="IPR052516">
    <property type="entry name" value="N-heterocyclic_Hydroxylase"/>
</dbReference>
<evidence type="ECO:0000256" key="1">
    <source>
        <dbReference type="SAM" id="MobiDB-lite"/>
    </source>
</evidence>
<protein>
    <recommendedName>
        <fullName evidence="2">Aldehyde oxidase/xanthine dehydrogenase a/b hammerhead domain-containing protein</fullName>
    </recommendedName>
</protein>
<dbReference type="PANTHER" id="PTHR47495:SF2">
    <property type="entry name" value="ALDEHYDE DEHYDROGENASE"/>
    <property type="match status" value="1"/>
</dbReference>
<evidence type="ECO:0000259" key="2">
    <source>
        <dbReference type="SMART" id="SM01008"/>
    </source>
</evidence>
<feature type="domain" description="Aldehyde oxidase/xanthine dehydrogenase a/b hammerhead" evidence="2">
    <location>
        <begin position="256"/>
        <end position="343"/>
    </location>
</feature>
<sequence>MWRICASRRPSNPRRPPMADTQSSFARSDAYLSALIREVRSVPTASATVTMGRRTFFKLAGAGAAGLVLGFHLGGAAFAADGANVDTVDSKDQAMNAFIRIAPDNTITIYSKCPEIGQGIKTSFGVIIADELDADWNHVVMEQADINPKVYGSQGAGGSTSIPHAWDQLRQAGAGAKVMLIAAAAGQWAVDSSQITARDSILTHAASGRSATYGSLAAAAAKMPVPDPRDLKLKTRTEYRLIGKRYRGVDDPKVVSGQQLFGIDVQLPGMVYATYTKCPAAGGKVKSFNVDEIKAQRGVLDAFAVDGTGMMVEVMPGVAIIARDTWSAFQAKNKLQVDWDLSKASTDSTSQFSVQASKLATSFPQKADDKVGDVDKSFANAAKTVEAYYEYPFAAHVPLEPMNTTAYWHDGVMEMWVPTQQPDRGLPLIGKVAGIAPEKVVMHQTRVGGGFGRRLVNDYACEAAAIAQKVNAPVKLQWTREDDFAHDFYRPAGYHQFKGAIDKNGRLDAWREHFITFTADGKKEASGANLTDNLRYSIKAPNLRRAKTMLPLRIPTGAWRAPGDNAQVFAAQSFMHELSLASGRDHVEFLIDAVNRDVPELAPKDKSVNFSPKRATDVIRMCAEKAGWGKTLPKRSGLGLAWCYSHAGHVAQAIELSVDTNKQIKIGRIVVVLDVGPIIDMAGSEAQAQGASTDALSTAMGLKINIENGRIQEQNYNAYPILRMPFAPMTIDAYFIQSDNPPTGMGEPAFPALAPALGNSIFAATGERVRRLPLRDLGYALAV</sequence>
<dbReference type="Proteomes" id="UP000248616">
    <property type="component" value="Unassembled WGS sequence"/>
</dbReference>
<dbReference type="InterPro" id="IPR046867">
    <property type="entry name" value="AldOxase/xan_DH_MoCoBD2"/>
</dbReference>
<gene>
    <name evidence="3" type="ORF">B5V02_00395</name>
</gene>
<dbReference type="GO" id="GO:0016491">
    <property type="term" value="F:oxidoreductase activity"/>
    <property type="evidence" value="ECO:0007669"/>
    <property type="project" value="InterPro"/>
</dbReference>
<proteinExistence type="predicted"/>
<dbReference type="Pfam" id="PF20256">
    <property type="entry name" value="MoCoBD_2"/>
    <property type="match status" value="1"/>
</dbReference>
<comment type="caution">
    <text evidence="3">The sequence shown here is derived from an EMBL/GenBank/DDBJ whole genome shotgun (WGS) entry which is preliminary data.</text>
</comment>
<dbReference type="SUPFAM" id="SSF56003">
    <property type="entry name" value="Molybdenum cofactor-binding domain"/>
    <property type="match status" value="2"/>
</dbReference>
<reference evidence="4" key="1">
    <citation type="submission" date="2017-03" db="EMBL/GenBank/DDBJ databases">
        <authorList>
            <person name="Safronova V.I."/>
            <person name="Sazanova A.L."/>
            <person name="Chirak E.R."/>
        </authorList>
    </citation>
    <scope>NUCLEOTIDE SEQUENCE [LARGE SCALE GENOMIC DNA]</scope>
    <source>
        <strain evidence="4">Ach-343</strain>
    </source>
</reference>
<dbReference type="PANTHER" id="PTHR47495">
    <property type="entry name" value="ALDEHYDE DEHYDROGENASE"/>
    <property type="match status" value="1"/>
</dbReference>
<dbReference type="InterPro" id="IPR006311">
    <property type="entry name" value="TAT_signal"/>
</dbReference>
<dbReference type="InterPro" id="IPR037165">
    <property type="entry name" value="AldOxase/xan_DH_Mopterin-bd_sf"/>
</dbReference>
<name>A0A2W7CC21_9HYPH</name>
<evidence type="ECO:0000313" key="3">
    <source>
        <dbReference type="EMBL" id="PZV40524.1"/>
    </source>
</evidence>
<feature type="region of interest" description="Disordered" evidence="1">
    <location>
        <begin position="1"/>
        <end position="24"/>
    </location>
</feature>
<accession>A0A2W7CC21</accession>
<dbReference type="PIRSF" id="PIRSF036389">
    <property type="entry name" value="IOR_B"/>
    <property type="match status" value="1"/>
</dbReference>
<dbReference type="InterPro" id="IPR000674">
    <property type="entry name" value="Ald_Oxase/Xan_DH_a/b"/>
</dbReference>
<organism evidence="3 4">
    <name type="scientific">Mesorhizobium kowhaii</name>
    <dbReference type="NCBI Taxonomy" id="1300272"/>
    <lineage>
        <taxon>Bacteria</taxon>
        <taxon>Pseudomonadati</taxon>
        <taxon>Pseudomonadota</taxon>
        <taxon>Alphaproteobacteria</taxon>
        <taxon>Hyphomicrobiales</taxon>
        <taxon>Phyllobacteriaceae</taxon>
        <taxon>Mesorhizobium</taxon>
    </lineage>
</organism>
<dbReference type="InterPro" id="IPR008274">
    <property type="entry name" value="AldOxase/xan_DH_MoCoBD1"/>
</dbReference>
<keyword evidence="4" id="KW-1185">Reference proteome</keyword>
<dbReference type="SMART" id="SM01008">
    <property type="entry name" value="Ald_Xan_dh_C"/>
    <property type="match status" value="1"/>
</dbReference>
<dbReference type="AlphaFoldDB" id="A0A2W7CC21"/>
<dbReference type="Gene3D" id="3.90.1170.50">
    <property type="entry name" value="Aldehyde oxidase/xanthine dehydrogenase, a/b hammerhead"/>
    <property type="match status" value="1"/>
</dbReference>
<dbReference type="InterPro" id="IPR012368">
    <property type="entry name" value="OxRdtase_Mopterin-bd_su_IorB"/>
</dbReference>
<dbReference type="Gene3D" id="3.30.365.10">
    <property type="entry name" value="Aldehyde oxidase/xanthine dehydrogenase, molybdopterin binding domain"/>
    <property type="match status" value="4"/>
</dbReference>
<dbReference type="EMBL" id="MZXV01000001">
    <property type="protein sequence ID" value="PZV40524.1"/>
    <property type="molecule type" value="Genomic_DNA"/>
</dbReference>
<evidence type="ECO:0000313" key="4">
    <source>
        <dbReference type="Proteomes" id="UP000248616"/>
    </source>
</evidence>